<dbReference type="PANTHER" id="PTHR11764:SF89">
    <property type="entry name" value="TERPENE CYCLASE_MUTASE FAMILY MEMBER"/>
    <property type="match status" value="1"/>
</dbReference>
<dbReference type="InterPro" id="IPR032697">
    <property type="entry name" value="SQ_cyclase_N"/>
</dbReference>
<dbReference type="GO" id="GO:0005811">
    <property type="term" value="C:lipid droplet"/>
    <property type="evidence" value="ECO:0007669"/>
    <property type="project" value="InterPro"/>
</dbReference>
<name>A0A059PZY3_9POAL</name>
<sequence length="228" mass="26128">MWRLKISVGGGPWMQTVSDFHGRQVWEFDPDAGTDEERAKVEELRRQFTENRFRRRESQDLLMRMQFTGQKHLHADMPAAAKLEDGDEVTEEILLQSLTRALDWMSALQAEDGHWPGDYSGIMYLLPFWIFALHITRSIDAVLSKEHIREICRHIYNHQNEDGGWGFNVLDESAMFGTSLNYATLRLLGEVENDGLAKGRAWILSHGTATAAPQWAKILLSVCLLMLL</sequence>
<reference evidence="2" key="1">
    <citation type="submission" date="2013-05" db="EMBL/GenBank/DDBJ databases">
        <title>Building the sugarcane genome for biotechnology and identifying evolutionary trends.</title>
        <authorList>
            <person name="De Setta N."/>
            <person name="Monteiro-Vitorello C.B."/>
            <person name="Metcalfe C.J."/>
            <person name="Cruz G.M.Q."/>
            <person name="Del Bem L.E."/>
            <person name="Vicentini R."/>
            <person name="Nogueira F.T.S."/>
            <person name="Campos R.A."/>
            <person name="Nunes S.L."/>
            <person name="Turrini P.C.G."/>
            <person name="Vieira A.P."/>
            <person name="Cruz E.A.O."/>
            <person name="Correa T.C.S."/>
            <person name="Hotta C.T."/>
            <person name="de Mello-Varani A."/>
            <person name="Vautrin S."/>
            <person name="Trindade A.S."/>
            <person name="Vilela M.M."/>
            <person name="Horta C.L."/>
            <person name="Sato P.M."/>
            <person name="de Andrade R.F."/>
            <person name="Nishiyama M.Y."/>
            <person name="Cardoso-Silva C.B."/>
            <person name="Scortecci K.C."/>
            <person name="Garcia A.A.F."/>
            <person name="Carneiro M.S."/>
            <person name="Kim C."/>
            <person name="Paterson A.H."/>
            <person name="Berges H."/>
            <person name="D'Hont A."/>
            <person name="de-Souza A.P."/>
            <person name="Souza G.M."/>
            <person name="Vincentz M."/>
            <person name="Kitajima J.P."/>
            <person name="Van Sluys M.-A."/>
        </authorList>
    </citation>
    <scope>NUCLEOTIDE SEQUENCE</scope>
</reference>
<dbReference type="SUPFAM" id="SSF48239">
    <property type="entry name" value="Terpenoid cyclases/Protein prenyltransferases"/>
    <property type="match status" value="1"/>
</dbReference>
<dbReference type="Pfam" id="PF13249">
    <property type="entry name" value="SQHop_cyclase_N"/>
    <property type="match status" value="1"/>
</dbReference>
<dbReference type="GO" id="GO:0016866">
    <property type="term" value="F:intramolecular transferase activity"/>
    <property type="evidence" value="ECO:0007669"/>
    <property type="project" value="InterPro"/>
</dbReference>
<dbReference type="PANTHER" id="PTHR11764">
    <property type="entry name" value="TERPENE CYCLASE/MUTASE FAMILY MEMBER"/>
    <property type="match status" value="1"/>
</dbReference>
<dbReference type="InterPro" id="IPR008930">
    <property type="entry name" value="Terpenoid_cyclase/PrenylTrfase"/>
</dbReference>
<dbReference type="EMBL" id="KF184708">
    <property type="protein sequence ID" value="AGT15950.1"/>
    <property type="molecule type" value="Genomic_DNA"/>
</dbReference>
<feature type="domain" description="Squalene cyclase N-terminal" evidence="1">
    <location>
        <begin position="99"/>
        <end position="222"/>
    </location>
</feature>
<evidence type="ECO:0000259" key="1">
    <source>
        <dbReference type="Pfam" id="PF13249"/>
    </source>
</evidence>
<accession>A0A059PZY3</accession>
<gene>
    <name evidence="2" type="ORF">SHCRBa_137_O14_F_260</name>
</gene>
<organism evidence="2">
    <name type="scientific">Saccharum hybrid cultivar R570</name>
    <dbReference type="NCBI Taxonomy" id="131158"/>
    <lineage>
        <taxon>Eukaryota</taxon>
        <taxon>Viridiplantae</taxon>
        <taxon>Streptophyta</taxon>
        <taxon>Embryophyta</taxon>
        <taxon>Tracheophyta</taxon>
        <taxon>Spermatophyta</taxon>
        <taxon>Magnoliopsida</taxon>
        <taxon>Liliopsida</taxon>
        <taxon>Poales</taxon>
        <taxon>Poaceae</taxon>
        <taxon>PACMAD clade</taxon>
        <taxon>Panicoideae</taxon>
        <taxon>Andropogonodae</taxon>
        <taxon>Andropogoneae</taxon>
        <taxon>Saccharinae</taxon>
        <taxon>Saccharum</taxon>
        <taxon>Saccharum officinarum species complex</taxon>
    </lineage>
</organism>
<evidence type="ECO:0000313" key="2">
    <source>
        <dbReference type="EMBL" id="AGT15950.1"/>
    </source>
</evidence>
<protein>
    <recommendedName>
        <fullName evidence="1">Squalene cyclase N-terminal domain-containing protein</fullName>
    </recommendedName>
</protein>
<dbReference type="Gene3D" id="1.50.10.20">
    <property type="match status" value="1"/>
</dbReference>
<dbReference type="GO" id="GO:0016104">
    <property type="term" value="P:triterpenoid biosynthetic process"/>
    <property type="evidence" value="ECO:0007669"/>
    <property type="project" value="InterPro"/>
</dbReference>
<proteinExistence type="predicted"/>
<dbReference type="InterPro" id="IPR018333">
    <property type="entry name" value="Squalene_cyclase"/>
</dbReference>
<dbReference type="AlphaFoldDB" id="A0A059PZY3"/>